<proteinExistence type="predicted"/>
<sequence>MNLDRMRRYAETETVDVVVIGTGAGGAPLLARLAAAGLTVVALEAGANRDPATEFVPDEAMSADLYWMNERVSGGKTPEAFGANNSGVGVGGSTLHWGAFVPRADARDLRLKTETGKGEDWPLSFSDLLPYYEEVERFIGVSGPANYPWDADRRYPLPPVKRNAPAQAMIAGCEALGVKASDGPVAVVSEPYAVGGIPARVPCRNCGYCHQGCRNGAKTSMDVTYLPLGLGHGAEIRPNSFVHGFERDRQGRITAVLYRQGEVEKRQRCAAVFLCAGAVETPRLLLVNDLANSSGQVGRNYTAHVATQVWGTFDKPMRMNKGYPSAIITEDMVRPKDADFAGGYLVQSLGVVLQTWSDQVARGRGLWGRDLVRYLDRYNWTAGIGINGESLPSEENRLTLSDEKDATGLPKPLIRYSEGENEARLKRHAVAFMRQVWEAAGASDIWVLERTAHTIGTCRMGTDPDRAVVDPFGRSFDTPNLWICDNSVFPSSLAANPALTIMALSLRAADRFLDRAAPTAVGQA</sequence>
<organism evidence="1 2">
    <name type="scientific">Antarcticirhabdus aurantiaca</name>
    <dbReference type="NCBI Taxonomy" id="2606717"/>
    <lineage>
        <taxon>Bacteria</taxon>
        <taxon>Pseudomonadati</taxon>
        <taxon>Pseudomonadota</taxon>
        <taxon>Alphaproteobacteria</taxon>
        <taxon>Hyphomicrobiales</taxon>
        <taxon>Aurantimonadaceae</taxon>
        <taxon>Antarcticirhabdus</taxon>
    </lineage>
</organism>
<gene>
    <name evidence="1" type="ORF">OXU80_02645</name>
</gene>
<name>A0ACD4NQW5_9HYPH</name>
<evidence type="ECO:0000313" key="2">
    <source>
        <dbReference type="Proteomes" id="UP001163223"/>
    </source>
</evidence>
<dbReference type="Proteomes" id="UP001163223">
    <property type="component" value="Chromosome"/>
</dbReference>
<keyword evidence="2" id="KW-1185">Reference proteome</keyword>
<dbReference type="EMBL" id="CP113520">
    <property type="protein sequence ID" value="WAJ29161.1"/>
    <property type="molecule type" value="Genomic_DNA"/>
</dbReference>
<evidence type="ECO:0000313" key="1">
    <source>
        <dbReference type="EMBL" id="WAJ29161.1"/>
    </source>
</evidence>
<protein>
    <submittedName>
        <fullName evidence="1">GMC family oxidoreductase</fullName>
    </submittedName>
</protein>
<reference evidence="1" key="1">
    <citation type="submission" date="2022-11" db="EMBL/GenBank/DDBJ databases">
        <title>beta-Carotene-producing bacterium, Jeongeuplla avenae sp. nov., alleviates the salt stress of Arabidopsis seedlings.</title>
        <authorList>
            <person name="Jiang L."/>
            <person name="Lee J."/>
        </authorList>
    </citation>
    <scope>NUCLEOTIDE SEQUENCE</scope>
    <source>
        <strain evidence="1">DY_R2A_6</strain>
    </source>
</reference>
<accession>A0ACD4NQW5</accession>